<reference evidence="2 3" key="1">
    <citation type="submission" date="2021-04" db="EMBL/GenBank/DDBJ databases">
        <title>Metabacillus sp. strain KIGAM252 whole genome sequence.</title>
        <authorList>
            <person name="Seo M.-J."/>
            <person name="Cho E.-S."/>
            <person name="Hwang C.Y."/>
            <person name="Yoon D.J."/>
        </authorList>
    </citation>
    <scope>NUCLEOTIDE SEQUENCE [LARGE SCALE GENOMIC DNA]</scope>
    <source>
        <strain evidence="2 3">KIGAM252</strain>
    </source>
</reference>
<name>A0ABS5LDN2_9BACI</name>
<evidence type="ECO:0000313" key="2">
    <source>
        <dbReference type="EMBL" id="MBS2968816.1"/>
    </source>
</evidence>
<evidence type="ECO:0000256" key="1">
    <source>
        <dbReference type="SAM" id="Phobius"/>
    </source>
</evidence>
<accession>A0ABS5LDN2</accession>
<protein>
    <submittedName>
        <fullName evidence="2">YlaF family protein</fullName>
    </submittedName>
</protein>
<feature type="transmembrane region" description="Helical" evidence="1">
    <location>
        <begin position="31"/>
        <end position="50"/>
    </location>
</feature>
<dbReference type="InterPro" id="IPR035211">
    <property type="entry name" value="DUF5325"/>
</dbReference>
<keyword evidence="1" id="KW-1133">Transmembrane helix</keyword>
<dbReference type="EMBL" id="JAGVRK010000001">
    <property type="protein sequence ID" value="MBS2968816.1"/>
    <property type="molecule type" value="Genomic_DNA"/>
</dbReference>
<dbReference type="RefSeq" id="WP_211557899.1">
    <property type="nucleotide sequence ID" value="NZ_JAGVRK010000001.1"/>
</dbReference>
<organism evidence="2 3">
    <name type="scientific">Metabacillus flavus</name>
    <dbReference type="NCBI Taxonomy" id="2823519"/>
    <lineage>
        <taxon>Bacteria</taxon>
        <taxon>Bacillati</taxon>
        <taxon>Bacillota</taxon>
        <taxon>Bacilli</taxon>
        <taxon>Bacillales</taxon>
        <taxon>Bacillaceae</taxon>
        <taxon>Metabacillus</taxon>
    </lineage>
</organism>
<dbReference type="Proteomes" id="UP000682403">
    <property type="component" value="Unassembled WGS sequence"/>
</dbReference>
<gene>
    <name evidence="2" type="ORF">J9317_08605</name>
</gene>
<evidence type="ECO:0000313" key="3">
    <source>
        <dbReference type="Proteomes" id="UP000682403"/>
    </source>
</evidence>
<sequence>MKSGKWIFLVLAVLAAVMMMLIGVSVGFRSILGVIASIIGLCAVMGFGFARKKRMREKGLL</sequence>
<comment type="caution">
    <text evidence="2">The sequence shown here is derived from an EMBL/GenBank/DDBJ whole genome shotgun (WGS) entry which is preliminary data.</text>
</comment>
<keyword evidence="1" id="KW-0812">Transmembrane</keyword>
<proteinExistence type="predicted"/>
<feature type="transmembrane region" description="Helical" evidence="1">
    <location>
        <begin position="7"/>
        <end position="25"/>
    </location>
</feature>
<dbReference type="Pfam" id="PF17259">
    <property type="entry name" value="DUF5325"/>
    <property type="match status" value="1"/>
</dbReference>
<keyword evidence="3" id="KW-1185">Reference proteome</keyword>
<keyword evidence="1" id="KW-0472">Membrane</keyword>